<dbReference type="AlphaFoldDB" id="A0A2N9FN32"/>
<name>A0A2N9FN32_FAGSY</name>
<evidence type="ECO:0000313" key="1">
    <source>
        <dbReference type="EMBL" id="SPC88672.1"/>
    </source>
</evidence>
<gene>
    <name evidence="1" type="ORF">FSB_LOCUS16554</name>
</gene>
<sequence length="158" mass="18227">MDPPTPIRKQGVWKVGRGQDIPINHPNWFLIKPDAPRQLADQITRVADLIDQDSVTWKSDLIMQLYDRNNTNQILGLPLPKTQFQNTQDQIIWPHSESGEYQVKQAYALLHQSQNQNSNTPRPSNNHSFKDMEKPVEVETPQQVDHLHLETHPQGLTN</sequence>
<organism evidence="1">
    <name type="scientific">Fagus sylvatica</name>
    <name type="common">Beechnut</name>
    <dbReference type="NCBI Taxonomy" id="28930"/>
    <lineage>
        <taxon>Eukaryota</taxon>
        <taxon>Viridiplantae</taxon>
        <taxon>Streptophyta</taxon>
        <taxon>Embryophyta</taxon>
        <taxon>Tracheophyta</taxon>
        <taxon>Spermatophyta</taxon>
        <taxon>Magnoliopsida</taxon>
        <taxon>eudicotyledons</taxon>
        <taxon>Gunneridae</taxon>
        <taxon>Pentapetalae</taxon>
        <taxon>rosids</taxon>
        <taxon>fabids</taxon>
        <taxon>Fagales</taxon>
        <taxon>Fagaceae</taxon>
        <taxon>Fagus</taxon>
    </lineage>
</organism>
<proteinExistence type="predicted"/>
<dbReference type="EMBL" id="OIVN01001011">
    <property type="protein sequence ID" value="SPC88672.1"/>
    <property type="molecule type" value="Genomic_DNA"/>
</dbReference>
<protein>
    <submittedName>
        <fullName evidence="1">Uncharacterized protein</fullName>
    </submittedName>
</protein>
<reference evidence="1" key="1">
    <citation type="submission" date="2018-02" db="EMBL/GenBank/DDBJ databases">
        <authorList>
            <person name="Cohen D.B."/>
            <person name="Kent A.D."/>
        </authorList>
    </citation>
    <scope>NUCLEOTIDE SEQUENCE</scope>
</reference>
<accession>A0A2N9FN32</accession>